<evidence type="ECO:0000256" key="1">
    <source>
        <dbReference type="SAM" id="Phobius"/>
    </source>
</evidence>
<dbReference type="NCBIfam" id="TIGR02226">
    <property type="entry name" value="two_anch"/>
    <property type="match status" value="1"/>
</dbReference>
<dbReference type="InterPro" id="IPR011933">
    <property type="entry name" value="Double_TM_dom"/>
</dbReference>
<evidence type="ECO:0000313" key="4">
    <source>
        <dbReference type="Proteomes" id="UP001500469"/>
    </source>
</evidence>
<proteinExistence type="predicted"/>
<keyword evidence="1" id="KW-0812">Transmembrane</keyword>
<organism evidence="3 4">
    <name type="scientific">Algoriphagus jejuensis</name>
    <dbReference type="NCBI Taxonomy" id="419934"/>
    <lineage>
        <taxon>Bacteria</taxon>
        <taxon>Pseudomonadati</taxon>
        <taxon>Bacteroidota</taxon>
        <taxon>Cytophagia</taxon>
        <taxon>Cytophagales</taxon>
        <taxon>Cyclobacteriaceae</taxon>
        <taxon>Algoriphagus</taxon>
    </lineage>
</organism>
<keyword evidence="1" id="KW-0472">Membrane</keyword>
<dbReference type="InterPro" id="IPR024163">
    <property type="entry name" value="Aerotolerance_reg_N"/>
</dbReference>
<gene>
    <name evidence="3" type="ORF">GCM10009119_33260</name>
</gene>
<comment type="caution">
    <text evidence="3">The sequence shown here is derived from an EMBL/GenBank/DDBJ whole genome shotgun (WGS) entry which is preliminary data.</text>
</comment>
<keyword evidence="1" id="KW-1133">Transmembrane helix</keyword>
<feature type="transmembrane region" description="Helical" evidence="1">
    <location>
        <begin position="6"/>
        <end position="24"/>
    </location>
</feature>
<evidence type="ECO:0000313" key="3">
    <source>
        <dbReference type="EMBL" id="GAA0880356.1"/>
    </source>
</evidence>
<protein>
    <recommendedName>
        <fullName evidence="2">Aerotolerance regulator N-terminal domain-containing protein</fullName>
    </recommendedName>
</protein>
<feature type="domain" description="Aerotolerance regulator N-terminal" evidence="2">
    <location>
        <begin position="1"/>
        <end position="73"/>
    </location>
</feature>
<name>A0ABN1N430_9BACT</name>
<dbReference type="RefSeq" id="WP_343853674.1">
    <property type="nucleotide sequence ID" value="NZ_BAAAFI010000043.1"/>
</dbReference>
<accession>A0ABN1N430</accession>
<evidence type="ECO:0000259" key="2">
    <source>
        <dbReference type="Pfam" id="PF07584"/>
    </source>
</evidence>
<feature type="transmembrane region" description="Helical" evidence="1">
    <location>
        <begin position="56"/>
        <end position="78"/>
    </location>
</feature>
<dbReference type="Proteomes" id="UP001500469">
    <property type="component" value="Unassembled WGS sequence"/>
</dbReference>
<sequence>MEWIQPAFFWALLGISVPLAIHFWNGRKGKVIAWAATAWLNPQESQSSKSFRLDQWLLLLVRILLWILLVLLAVGLWWKSSGPSDSPKIVHLLVPNSQVESEFRFELEQALERGEDVFWLAEDLPDYELGESPEVGFQSENVQEYLNLLPQTLDSLHLYSSGMEVEIPQAMLWVPVKPEVHLATQLSPPVFSKKVIKLESGSYLGLNEAGALISIPVEAAFSADLIAFSGAIPLYFSLSDSDKKANLQAALTALTTVYGLTFEEVSGQDAKVVFADQAMEESEDGKLYFYTPATEIPKSKLQISLGNSVTLPWEEAIDKGILPELILTPMVEYLGISPKEVRMSKRNFEQKFVEIPKAKQSVAANTTELFLVLIVLVFGLERFLAYRNNL</sequence>
<reference evidence="3 4" key="1">
    <citation type="journal article" date="2019" name="Int. J. Syst. Evol. Microbiol.">
        <title>The Global Catalogue of Microorganisms (GCM) 10K type strain sequencing project: providing services to taxonomists for standard genome sequencing and annotation.</title>
        <authorList>
            <consortium name="The Broad Institute Genomics Platform"/>
            <consortium name="The Broad Institute Genome Sequencing Center for Infectious Disease"/>
            <person name="Wu L."/>
            <person name="Ma J."/>
        </authorList>
    </citation>
    <scope>NUCLEOTIDE SEQUENCE [LARGE SCALE GENOMIC DNA]</scope>
    <source>
        <strain evidence="3 4">JCM 16112</strain>
    </source>
</reference>
<keyword evidence="4" id="KW-1185">Reference proteome</keyword>
<dbReference type="Pfam" id="PF07584">
    <property type="entry name" value="BatA"/>
    <property type="match status" value="1"/>
</dbReference>
<dbReference type="EMBL" id="BAAAFI010000043">
    <property type="protein sequence ID" value="GAA0880356.1"/>
    <property type="molecule type" value="Genomic_DNA"/>
</dbReference>